<dbReference type="CDD" id="cd02440">
    <property type="entry name" value="AdoMet_MTases"/>
    <property type="match status" value="1"/>
</dbReference>
<protein>
    <recommendedName>
        <fullName evidence="3">Methyltransferase-like protein 13</fullName>
    </recommendedName>
</protein>
<gene>
    <name evidence="1" type="ORF">RIF29_18405</name>
</gene>
<sequence length="501" mass="56072">MALDASTFETISPCRRFITFTIPNPISSDSSSPLLRVAVLDSPIQQQQEQVAAMFVPQGRESDWIFSTQSGQLQLLFTSPTSISRFILIGPNHFNFKFNDHHHHHDDDDDDFSLQRRVYRRPSKNCSLQQQQQFEVWSKPLLLALSPRHLFRNGIPHIPILSYQDNLVSSLVIHQCVGSRVGQLLVEDVEIEIEIEMAEGVEIESEGGEEVRTREFRRRMRFKRMPNFIQTEIPIVPERDPGSNGARIGGVVGFVPDIRVLVHPYLPPMVASLSLISEYLDGRIRNGFRPRALCLGVGGGALITFLTTQLGFDVVGVDSDREVLRVAKRYFGLEEGDCTRVVVGDAIKYLKNLACHGRLPNMNSFVDCELNGSLDGDVVNHKFDVVMVDLDSSDIRSGMSSPPLEFVRKNVLLDAKLALSETGILAINVIPPTKSFYENLVNHFLQVFQELYKIDVGNGENFVLIAAASPQEFPVGNCGNSFLKRLKSVIPEANINSITKI</sequence>
<keyword evidence="2" id="KW-1185">Reference proteome</keyword>
<evidence type="ECO:0008006" key="3">
    <source>
        <dbReference type="Google" id="ProtNLM"/>
    </source>
</evidence>
<evidence type="ECO:0000313" key="1">
    <source>
        <dbReference type="EMBL" id="KAK7277254.1"/>
    </source>
</evidence>
<dbReference type="Proteomes" id="UP001372338">
    <property type="component" value="Unassembled WGS sequence"/>
</dbReference>
<dbReference type="Gene3D" id="3.40.50.150">
    <property type="entry name" value="Vaccinia Virus protein VP39"/>
    <property type="match status" value="1"/>
</dbReference>
<organism evidence="1 2">
    <name type="scientific">Crotalaria pallida</name>
    <name type="common">Smooth rattlebox</name>
    <name type="synonym">Crotalaria striata</name>
    <dbReference type="NCBI Taxonomy" id="3830"/>
    <lineage>
        <taxon>Eukaryota</taxon>
        <taxon>Viridiplantae</taxon>
        <taxon>Streptophyta</taxon>
        <taxon>Embryophyta</taxon>
        <taxon>Tracheophyta</taxon>
        <taxon>Spermatophyta</taxon>
        <taxon>Magnoliopsida</taxon>
        <taxon>eudicotyledons</taxon>
        <taxon>Gunneridae</taxon>
        <taxon>Pentapetalae</taxon>
        <taxon>rosids</taxon>
        <taxon>fabids</taxon>
        <taxon>Fabales</taxon>
        <taxon>Fabaceae</taxon>
        <taxon>Papilionoideae</taxon>
        <taxon>50 kb inversion clade</taxon>
        <taxon>genistoids sensu lato</taxon>
        <taxon>core genistoids</taxon>
        <taxon>Crotalarieae</taxon>
        <taxon>Crotalaria</taxon>
    </lineage>
</organism>
<dbReference type="AlphaFoldDB" id="A0AAN9IG63"/>
<dbReference type="SUPFAM" id="SSF53335">
    <property type="entry name" value="S-adenosyl-L-methionine-dependent methyltransferases"/>
    <property type="match status" value="1"/>
</dbReference>
<proteinExistence type="predicted"/>
<comment type="caution">
    <text evidence="1">The sequence shown here is derived from an EMBL/GenBank/DDBJ whole genome shotgun (WGS) entry which is preliminary data.</text>
</comment>
<dbReference type="InterPro" id="IPR029063">
    <property type="entry name" value="SAM-dependent_MTases_sf"/>
</dbReference>
<name>A0AAN9IG63_CROPI</name>
<accession>A0AAN9IG63</accession>
<evidence type="ECO:0000313" key="2">
    <source>
        <dbReference type="Proteomes" id="UP001372338"/>
    </source>
</evidence>
<dbReference type="EMBL" id="JAYWIO010000003">
    <property type="protein sequence ID" value="KAK7277254.1"/>
    <property type="molecule type" value="Genomic_DNA"/>
</dbReference>
<reference evidence="1 2" key="1">
    <citation type="submission" date="2024-01" db="EMBL/GenBank/DDBJ databases">
        <title>The genomes of 5 underutilized Papilionoideae crops provide insights into root nodulation and disease resistanc.</title>
        <authorList>
            <person name="Yuan L."/>
        </authorList>
    </citation>
    <scope>NUCLEOTIDE SEQUENCE [LARGE SCALE GENOMIC DNA]</scope>
    <source>
        <strain evidence="1">ZHUSHIDOU_FW_LH</strain>
        <tissue evidence="1">Leaf</tissue>
    </source>
</reference>